<dbReference type="GO" id="GO:0005976">
    <property type="term" value="P:polysaccharide metabolic process"/>
    <property type="evidence" value="ECO:0007669"/>
    <property type="project" value="InterPro"/>
</dbReference>
<reference evidence="2 3" key="1">
    <citation type="submission" date="2019-07" db="EMBL/GenBank/DDBJ databases">
        <authorList>
            <person name="Cremers G."/>
        </authorList>
    </citation>
    <scope>NUCLEOTIDE SEQUENCE [LARGE SCALE GENOMIC DNA]</scope>
</reference>
<dbReference type="InterPro" id="IPR011051">
    <property type="entry name" value="RmlC_Cupin_sf"/>
</dbReference>
<evidence type="ECO:0000259" key="1">
    <source>
        <dbReference type="Pfam" id="PF01050"/>
    </source>
</evidence>
<dbReference type="InterPro" id="IPR051161">
    <property type="entry name" value="Mannose-6P_isomerase_type2"/>
</dbReference>
<dbReference type="EMBL" id="CABIKM010000033">
    <property type="protein sequence ID" value="VUZ85766.1"/>
    <property type="molecule type" value="Genomic_DNA"/>
</dbReference>
<evidence type="ECO:0000313" key="3">
    <source>
        <dbReference type="Proteomes" id="UP000334340"/>
    </source>
</evidence>
<keyword evidence="2" id="KW-0413">Isomerase</keyword>
<dbReference type="Pfam" id="PF01050">
    <property type="entry name" value="MannoseP_isomer"/>
    <property type="match status" value="1"/>
</dbReference>
<dbReference type="AlphaFoldDB" id="A0A564ZKX8"/>
<dbReference type="Gene3D" id="2.60.120.10">
    <property type="entry name" value="Jelly Rolls"/>
    <property type="match status" value="1"/>
</dbReference>
<feature type="domain" description="Mannose-6-phosphate isomerase type II C-terminal" evidence="1">
    <location>
        <begin position="6"/>
        <end position="111"/>
    </location>
</feature>
<keyword evidence="3" id="KW-1185">Reference proteome</keyword>
<protein>
    <submittedName>
        <fullName evidence="2">Mannose-6-phosphate isomerase</fullName>
    </submittedName>
</protein>
<dbReference type="CDD" id="cd02213">
    <property type="entry name" value="cupin_PMI_typeII_C"/>
    <property type="match status" value="1"/>
</dbReference>
<proteinExistence type="predicted"/>
<gene>
    <name evidence="2" type="ORF">MELA_02151</name>
</gene>
<dbReference type="SUPFAM" id="SSF51182">
    <property type="entry name" value="RmlC-like cupins"/>
    <property type="match status" value="1"/>
</dbReference>
<dbReference type="Proteomes" id="UP000334340">
    <property type="component" value="Unassembled WGS sequence"/>
</dbReference>
<accession>A0A564ZKX8</accession>
<name>A0A564ZKX8_9BACT</name>
<dbReference type="GO" id="GO:0016853">
    <property type="term" value="F:isomerase activity"/>
    <property type="evidence" value="ECO:0007669"/>
    <property type="project" value="UniProtKB-KW"/>
</dbReference>
<dbReference type="GO" id="GO:0004475">
    <property type="term" value="F:mannose-1-phosphate guanylyltransferase (GTP) activity"/>
    <property type="evidence" value="ECO:0007669"/>
    <property type="project" value="TreeGrafter"/>
</dbReference>
<evidence type="ECO:0000313" key="2">
    <source>
        <dbReference type="EMBL" id="VUZ85766.1"/>
    </source>
</evidence>
<organism evidence="2 3">
    <name type="scientific">Candidatus Methylomirabilis lanthanidiphila</name>
    <dbReference type="NCBI Taxonomy" id="2211376"/>
    <lineage>
        <taxon>Bacteria</taxon>
        <taxon>Candidatus Methylomirabilota</taxon>
        <taxon>Candidatus Methylomirabilia</taxon>
        <taxon>Candidatus Methylomirabilales</taxon>
        <taxon>Candidatus Methylomirabilaceae</taxon>
        <taxon>Candidatus Methylomirabilis</taxon>
    </lineage>
</organism>
<dbReference type="PANTHER" id="PTHR46390:SF1">
    <property type="entry name" value="MANNOSE-1-PHOSPHATE GUANYLYLTRANSFERASE"/>
    <property type="match status" value="1"/>
</dbReference>
<dbReference type="PANTHER" id="PTHR46390">
    <property type="entry name" value="MANNOSE-1-PHOSPHATE GUANYLYLTRANSFERASE"/>
    <property type="match status" value="1"/>
</dbReference>
<dbReference type="InterPro" id="IPR014710">
    <property type="entry name" value="RmlC-like_jellyroll"/>
</dbReference>
<dbReference type="InterPro" id="IPR001538">
    <property type="entry name" value="Man6P_isomerase-2_C"/>
</dbReference>
<sequence>MHTVLTGMRPWGCWTVLGEGEGYKVKRIEVNPGQRLSLQRHTHRSEHWIVVAGTAKIVIGQRTSFVDTQESTFVPVGVVHRIENPGPDLLLIIEIQNGRYLGEDDIVRLQDDYGRRDG</sequence>
<dbReference type="GO" id="GO:0009298">
    <property type="term" value="P:GDP-mannose biosynthetic process"/>
    <property type="evidence" value="ECO:0007669"/>
    <property type="project" value="TreeGrafter"/>
</dbReference>